<reference evidence="7 8" key="1">
    <citation type="submission" date="2018-01" db="EMBL/GenBank/DDBJ databases">
        <title>Species boundaries and ecological features among Paraburkholderia terrae DSMZ17804T, P. hospita DSMZ17164T and P. caribensis DSMZ13236T.</title>
        <authorList>
            <person name="Pratama A.A."/>
        </authorList>
    </citation>
    <scope>NUCLEOTIDE SEQUENCE [LARGE SCALE GENOMIC DNA]</scope>
    <source>
        <strain evidence="7 8">DSM 17164</strain>
    </source>
</reference>
<keyword evidence="3" id="KW-0963">Cytoplasm</keyword>
<dbReference type="AlphaFoldDB" id="A0AAN1JL43"/>
<evidence type="ECO:0000259" key="6">
    <source>
        <dbReference type="SMART" id="SM00528"/>
    </source>
</evidence>
<proteinExistence type="inferred from homology"/>
<comment type="subcellular location">
    <subcellularLocation>
        <location evidence="1">Cytoplasm</location>
        <location evidence="1">Nucleoid</location>
    </subcellularLocation>
</comment>
<evidence type="ECO:0000313" key="7">
    <source>
        <dbReference type="EMBL" id="AUT76079.1"/>
    </source>
</evidence>
<keyword evidence="4" id="KW-0238">DNA-binding</keyword>
<feature type="region of interest" description="Disordered" evidence="5">
    <location>
        <begin position="185"/>
        <end position="227"/>
    </location>
</feature>
<sequence length="328" mass="33319">MTTLDKVQAQIAKLQAQAEALVAKQSSGVMAKIRDIMEKHGLTTADIEAYVSGAKKRGPKPGAKAAANAASPVAKYRDPKTGATWTGHGRAPGWIANAKDRTKFLVDATRATASKLKVSAKAPVKAAAMGKLPPKYINPKTGETWSGHARPPAWIANVKDRSKFLIAGGAEVTVAATTGTVSKATAAAKKGVSKSGGATGGKGHSKGPQPAKYRDPKTGASWSGRGPAPAWLAGAKDRSTFLIDGAGAAADVSASTETKPSAKKAVAKKAVVKTVAATKTAPTKKVAVKKVVAKKAVSAKVPAKKAPRQSVAVPAPVAAVESGAELTT</sequence>
<evidence type="ECO:0000256" key="1">
    <source>
        <dbReference type="ARBA" id="ARBA00004453"/>
    </source>
</evidence>
<name>A0AAN1JL43_9BURK</name>
<dbReference type="InterPro" id="IPR027444">
    <property type="entry name" value="H-NS_C_dom"/>
</dbReference>
<feature type="domain" description="DNA-binding protein H-NS-like C-terminal" evidence="6">
    <location>
        <begin position="203"/>
        <end position="243"/>
    </location>
</feature>
<dbReference type="GO" id="GO:0003677">
    <property type="term" value="F:DNA binding"/>
    <property type="evidence" value="ECO:0007669"/>
    <property type="project" value="UniProtKB-KW"/>
</dbReference>
<dbReference type="SMART" id="SM00528">
    <property type="entry name" value="HNS"/>
    <property type="match status" value="3"/>
</dbReference>
<feature type="compositionally biased region" description="Low complexity" evidence="5">
    <location>
        <begin position="185"/>
        <end position="196"/>
    </location>
</feature>
<dbReference type="KEGG" id="phs:C2L64_48620"/>
<feature type="domain" description="DNA-binding protein H-NS-like C-terminal" evidence="6">
    <location>
        <begin position="65"/>
        <end position="106"/>
    </location>
</feature>
<dbReference type="SUPFAM" id="SSF81273">
    <property type="entry name" value="H-NS histone-like proteins"/>
    <property type="match status" value="3"/>
</dbReference>
<dbReference type="Proteomes" id="UP000236649">
    <property type="component" value="Chromosome 4"/>
</dbReference>
<evidence type="ECO:0000313" key="8">
    <source>
        <dbReference type="Proteomes" id="UP000236649"/>
    </source>
</evidence>
<gene>
    <name evidence="7" type="ORF">C2L64_48620</name>
</gene>
<dbReference type="Pfam" id="PF00816">
    <property type="entry name" value="Histone_HNS"/>
    <property type="match status" value="3"/>
</dbReference>
<dbReference type="PANTHER" id="PTHR38097:SF2">
    <property type="entry name" value="DNA-BINDING PROTEIN STPA"/>
    <property type="match status" value="1"/>
</dbReference>
<protein>
    <submittedName>
        <fullName evidence="7">Histidine biosynthesis protein HisIE</fullName>
    </submittedName>
</protein>
<evidence type="ECO:0000256" key="4">
    <source>
        <dbReference type="ARBA" id="ARBA00023125"/>
    </source>
</evidence>
<feature type="domain" description="DNA-binding protein H-NS-like C-terminal" evidence="6">
    <location>
        <begin position="126"/>
        <end position="166"/>
    </location>
</feature>
<dbReference type="Gene3D" id="4.10.430.30">
    <property type="match status" value="3"/>
</dbReference>
<accession>A0AAN1JL43</accession>
<evidence type="ECO:0000256" key="5">
    <source>
        <dbReference type="SAM" id="MobiDB-lite"/>
    </source>
</evidence>
<dbReference type="EMBL" id="CP026108">
    <property type="protein sequence ID" value="AUT76079.1"/>
    <property type="molecule type" value="Genomic_DNA"/>
</dbReference>
<dbReference type="RefSeq" id="WP_103154308.1">
    <property type="nucleotide sequence ID" value="NZ_CP026108.1"/>
</dbReference>
<dbReference type="PANTHER" id="PTHR38097">
    <property type="match status" value="1"/>
</dbReference>
<evidence type="ECO:0000256" key="2">
    <source>
        <dbReference type="ARBA" id="ARBA00010610"/>
    </source>
</evidence>
<comment type="similarity">
    <text evidence="2">Belongs to the histone-like protein H-NS family.</text>
</comment>
<organism evidence="7 8">
    <name type="scientific">Paraburkholderia hospita</name>
    <dbReference type="NCBI Taxonomy" id="169430"/>
    <lineage>
        <taxon>Bacteria</taxon>
        <taxon>Pseudomonadati</taxon>
        <taxon>Pseudomonadota</taxon>
        <taxon>Betaproteobacteria</taxon>
        <taxon>Burkholderiales</taxon>
        <taxon>Burkholderiaceae</taxon>
        <taxon>Paraburkholderia</taxon>
    </lineage>
</organism>
<dbReference type="GeneID" id="55536120"/>
<dbReference type="GO" id="GO:0009295">
    <property type="term" value="C:nucleoid"/>
    <property type="evidence" value="ECO:0007669"/>
    <property type="project" value="UniProtKB-SubCell"/>
</dbReference>
<evidence type="ECO:0000256" key="3">
    <source>
        <dbReference type="ARBA" id="ARBA00022490"/>
    </source>
</evidence>